<accession>A0ABQ8J753</accession>
<evidence type="ECO:0000256" key="1">
    <source>
        <dbReference type="SAM" id="MobiDB-lite"/>
    </source>
</evidence>
<dbReference type="SUPFAM" id="SSF56112">
    <property type="entry name" value="Protein kinase-like (PK-like)"/>
    <property type="match status" value="1"/>
</dbReference>
<sequence>MQLSNSTEMQTKKNDMPYYQPNNPKSPSAEELNEKCKQIEQSISAAETLKGDNNFLNYIIRKEQVLFSGIYSQIFACHNHQEPDSTLICRMFQTNANIDPLNDVFLKILRFIGRKSQNIVGTYDIFYDQTRRIYLFQELANRGNVLEYLKAGTFVEPTQAIKWAFSIWEAMDFLGSIGVAHRSIRPKHIMLKTNPLSGTMIAKLGSFRDSIIYWNRETGSVVTVKKSPWSEIKFANFQAPESFSKDDGGAFDPISADVWSFGATFFYIIARLYPFDLYKANDIPTVEQEIHHRINSSGALKPEAKKWFMDLLNVDPNKRIRFDDIVNDPWFRSEIN</sequence>
<dbReference type="Gene3D" id="1.10.510.10">
    <property type="entry name" value="Transferase(Phosphotransferase) domain 1"/>
    <property type="match status" value="1"/>
</dbReference>
<evidence type="ECO:0000313" key="3">
    <source>
        <dbReference type="EMBL" id="KAH9418377.1"/>
    </source>
</evidence>
<dbReference type="PANTHER" id="PTHR24345">
    <property type="entry name" value="SERINE/THREONINE-PROTEIN KINASE PLK"/>
    <property type="match status" value="1"/>
</dbReference>
<dbReference type="PROSITE" id="PS50011">
    <property type="entry name" value="PROTEIN_KINASE_DOM"/>
    <property type="match status" value="1"/>
</dbReference>
<keyword evidence="3" id="KW-0418">Kinase</keyword>
<dbReference type="GO" id="GO:0016301">
    <property type="term" value="F:kinase activity"/>
    <property type="evidence" value="ECO:0007669"/>
    <property type="project" value="UniProtKB-KW"/>
</dbReference>
<organism evidence="3 4">
    <name type="scientific">Dermatophagoides pteronyssinus</name>
    <name type="common">European house dust mite</name>
    <dbReference type="NCBI Taxonomy" id="6956"/>
    <lineage>
        <taxon>Eukaryota</taxon>
        <taxon>Metazoa</taxon>
        <taxon>Ecdysozoa</taxon>
        <taxon>Arthropoda</taxon>
        <taxon>Chelicerata</taxon>
        <taxon>Arachnida</taxon>
        <taxon>Acari</taxon>
        <taxon>Acariformes</taxon>
        <taxon>Sarcoptiformes</taxon>
        <taxon>Astigmata</taxon>
        <taxon>Psoroptidia</taxon>
        <taxon>Analgoidea</taxon>
        <taxon>Pyroglyphidae</taxon>
        <taxon>Dermatophagoidinae</taxon>
        <taxon>Dermatophagoides</taxon>
    </lineage>
</organism>
<dbReference type="SMART" id="SM00220">
    <property type="entry name" value="S_TKc"/>
    <property type="match status" value="1"/>
</dbReference>
<reference evidence="3 4" key="2">
    <citation type="journal article" date="2022" name="Mol. Biol. Evol.">
        <title>Comparative Genomics Reveals Insights into the Divergent Evolution of Astigmatic Mites and Household Pest Adaptations.</title>
        <authorList>
            <person name="Xiong Q."/>
            <person name="Wan A.T."/>
            <person name="Liu X."/>
            <person name="Fung C.S."/>
            <person name="Xiao X."/>
            <person name="Malainual N."/>
            <person name="Hou J."/>
            <person name="Wang L."/>
            <person name="Wang M."/>
            <person name="Yang K.Y."/>
            <person name="Cui Y."/>
            <person name="Leung E.L."/>
            <person name="Nong W."/>
            <person name="Shin S.K."/>
            <person name="Au S.W."/>
            <person name="Jeong K.Y."/>
            <person name="Chew F.T."/>
            <person name="Hui J.H."/>
            <person name="Leung T.F."/>
            <person name="Tungtrongchitr A."/>
            <person name="Zhong N."/>
            <person name="Liu Z."/>
            <person name="Tsui S.K."/>
        </authorList>
    </citation>
    <scope>NUCLEOTIDE SEQUENCE [LARGE SCALE GENOMIC DNA]</scope>
    <source>
        <strain evidence="3">Derp</strain>
    </source>
</reference>
<keyword evidence="3" id="KW-0808">Transferase</keyword>
<comment type="caution">
    <text evidence="3">The sequence shown here is derived from an EMBL/GenBank/DDBJ whole genome shotgun (WGS) entry which is preliminary data.</text>
</comment>
<evidence type="ECO:0000313" key="4">
    <source>
        <dbReference type="Proteomes" id="UP000887458"/>
    </source>
</evidence>
<name>A0ABQ8J753_DERPT</name>
<proteinExistence type="predicted"/>
<keyword evidence="4" id="KW-1185">Reference proteome</keyword>
<reference evidence="3 4" key="1">
    <citation type="journal article" date="2018" name="J. Allergy Clin. Immunol.">
        <title>High-quality assembly of Dermatophagoides pteronyssinus genome and transcriptome reveals a wide range of novel allergens.</title>
        <authorList>
            <person name="Liu X.Y."/>
            <person name="Yang K.Y."/>
            <person name="Wang M.Q."/>
            <person name="Kwok J.S."/>
            <person name="Zeng X."/>
            <person name="Yang Z."/>
            <person name="Xiao X.J."/>
            <person name="Lau C.P."/>
            <person name="Li Y."/>
            <person name="Huang Z.M."/>
            <person name="Ba J.G."/>
            <person name="Yim A.K."/>
            <person name="Ouyang C.Y."/>
            <person name="Ngai S.M."/>
            <person name="Chan T.F."/>
            <person name="Leung E.L."/>
            <person name="Liu L."/>
            <person name="Liu Z.G."/>
            <person name="Tsui S.K."/>
        </authorList>
    </citation>
    <scope>NUCLEOTIDE SEQUENCE [LARGE SCALE GENOMIC DNA]</scope>
    <source>
        <strain evidence="3">Derp</strain>
    </source>
</reference>
<dbReference type="InterPro" id="IPR011009">
    <property type="entry name" value="Kinase-like_dom_sf"/>
</dbReference>
<protein>
    <submittedName>
        <fullName evidence="3">Non-specific serine threonine protein kinase</fullName>
    </submittedName>
</protein>
<dbReference type="EMBL" id="NJHN03000064">
    <property type="protein sequence ID" value="KAH9418377.1"/>
    <property type="molecule type" value="Genomic_DNA"/>
</dbReference>
<evidence type="ECO:0000259" key="2">
    <source>
        <dbReference type="PROSITE" id="PS50011"/>
    </source>
</evidence>
<feature type="domain" description="Protein kinase" evidence="2">
    <location>
        <begin position="60"/>
        <end position="331"/>
    </location>
</feature>
<dbReference type="InterPro" id="IPR000719">
    <property type="entry name" value="Prot_kinase_dom"/>
</dbReference>
<dbReference type="Pfam" id="PF00069">
    <property type="entry name" value="Pkinase"/>
    <property type="match status" value="1"/>
</dbReference>
<dbReference type="Proteomes" id="UP000887458">
    <property type="component" value="Unassembled WGS sequence"/>
</dbReference>
<feature type="region of interest" description="Disordered" evidence="1">
    <location>
        <begin position="1"/>
        <end position="32"/>
    </location>
</feature>
<gene>
    <name evidence="3" type="primary">CIPK12</name>
    <name evidence="3" type="ORF">DERP_010246</name>
</gene>